<keyword evidence="2" id="KW-1185">Reference proteome</keyword>
<dbReference type="AlphaFoldDB" id="A0AA35YXB2"/>
<organism evidence="1 2">
    <name type="scientific">Lactuca saligna</name>
    <name type="common">Willowleaf lettuce</name>
    <dbReference type="NCBI Taxonomy" id="75948"/>
    <lineage>
        <taxon>Eukaryota</taxon>
        <taxon>Viridiplantae</taxon>
        <taxon>Streptophyta</taxon>
        <taxon>Embryophyta</taxon>
        <taxon>Tracheophyta</taxon>
        <taxon>Spermatophyta</taxon>
        <taxon>Magnoliopsida</taxon>
        <taxon>eudicotyledons</taxon>
        <taxon>Gunneridae</taxon>
        <taxon>Pentapetalae</taxon>
        <taxon>asterids</taxon>
        <taxon>campanulids</taxon>
        <taxon>Asterales</taxon>
        <taxon>Asteraceae</taxon>
        <taxon>Cichorioideae</taxon>
        <taxon>Cichorieae</taxon>
        <taxon>Lactucinae</taxon>
        <taxon>Lactuca</taxon>
    </lineage>
</organism>
<accession>A0AA35YXB2</accession>
<gene>
    <name evidence="1" type="ORF">LSALG_LOCUS21429</name>
</gene>
<evidence type="ECO:0000313" key="2">
    <source>
        <dbReference type="Proteomes" id="UP001177003"/>
    </source>
</evidence>
<name>A0AA35YXB2_LACSI</name>
<dbReference type="EMBL" id="OX465080">
    <property type="protein sequence ID" value="CAI9281749.1"/>
    <property type="molecule type" value="Genomic_DNA"/>
</dbReference>
<sequence>MVHTRSGEDPQEREWTFIHRGNPQPVTMEAIKKIIEELKEEKSQKMNWFLDAHPGEPEQPPMIEDVTPSVAGAPSATSALSAAGCRGCTIFHWCTNNYQPIRTSRVLICCTSSNTLEERMLFQVIYGVQVE</sequence>
<dbReference type="Proteomes" id="UP001177003">
    <property type="component" value="Chromosome 4"/>
</dbReference>
<protein>
    <submittedName>
        <fullName evidence="1">Uncharacterized protein</fullName>
    </submittedName>
</protein>
<proteinExistence type="predicted"/>
<evidence type="ECO:0000313" key="1">
    <source>
        <dbReference type="EMBL" id="CAI9281749.1"/>
    </source>
</evidence>
<reference evidence="1" key="1">
    <citation type="submission" date="2023-04" db="EMBL/GenBank/DDBJ databases">
        <authorList>
            <person name="Vijverberg K."/>
            <person name="Xiong W."/>
            <person name="Schranz E."/>
        </authorList>
    </citation>
    <scope>NUCLEOTIDE SEQUENCE</scope>
</reference>